<accession>A0A7H8N8A5</accession>
<sequence length="217" mass="22757">MPPRQEAELRTLVLVPEQQSAPRARPAPGPGRAPAGPQSALGLAPGSASEPAFELQPLRADHAPAVLAFERANRAYFAASIPDRGDAYFAQFAARHRSLLDEQTLGTCYFHVLVAADGEVLGRINLVDVAGGSAELGYRIAERAAGRGLATAAVRAICARAATEYGLTTLEAETTLDNAGSRAVLARTGFVVAGETTLDGRPGLRFVRDLRAEAGAR</sequence>
<dbReference type="Gene3D" id="3.40.630.30">
    <property type="match status" value="1"/>
</dbReference>
<gene>
    <name evidence="3" type="ORF">HUT08_15260</name>
</gene>
<dbReference type="InterPro" id="IPR000182">
    <property type="entry name" value="GNAT_dom"/>
</dbReference>
<evidence type="ECO:0000259" key="2">
    <source>
        <dbReference type="PROSITE" id="PS51186"/>
    </source>
</evidence>
<keyword evidence="4" id="KW-1185">Reference proteome</keyword>
<dbReference type="PANTHER" id="PTHR43792">
    <property type="entry name" value="GNAT FAMILY, PUTATIVE (AFU_ORTHOLOGUE AFUA_3G00765)-RELATED-RELATED"/>
    <property type="match status" value="1"/>
</dbReference>
<dbReference type="AlphaFoldDB" id="A0A7H8N8A5"/>
<dbReference type="EMBL" id="CP054929">
    <property type="protein sequence ID" value="QKW50669.1"/>
    <property type="molecule type" value="Genomic_DNA"/>
</dbReference>
<evidence type="ECO:0000313" key="4">
    <source>
        <dbReference type="Proteomes" id="UP000509303"/>
    </source>
</evidence>
<reference evidence="3 4" key="1">
    <citation type="submission" date="2020-06" db="EMBL/GenBank/DDBJ databases">
        <title>Genome mining for natural products.</title>
        <authorList>
            <person name="Zhang B."/>
            <person name="Shi J."/>
            <person name="Ge H."/>
        </authorList>
    </citation>
    <scope>NUCLEOTIDE SEQUENCE [LARGE SCALE GENOMIC DNA]</scope>
    <source>
        <strain evidence="3 4">NA00687</strain>
    </source>
</reference>
<evidence type="ECO:0000256" key="1">
    <source>
        <dbReference type="SAM" id="MobiDB-lite"/>
    </source>
</evidence>
<organism evidence="3 4">
    <name type="scientific">Streptomyces buecherae</name>
    <dbReference type="NCBI Taxonomy" id="2763006"/>
    <lineage>
        <taxon>Bacteria</taxon>
        <taxon>Bacillati</taxon>
        <taxon>Actinomycetota</taxon>
        <taxon>Actinomycetes</taxon>
        <taxon>Kitasatosporales</taxon>
        <taxon>Streptomycetaceae</taxon>
        <taxon>Streptomyces</taxon>
    </lineage>
</organism>
<feature type="domain" description="N-acetyltransferase" evidence="2">
    <location>
        <begin position="67"/>
        <end position="211"/>
    </location>
</feature>
<dbReference type="Proteomes" id="UP000509303">
    <property type="component" value="Chromosome"/>
</dbReference>
<feature type="region of interest" description="Disordered" evidence="1">
    <location>
        <begin position="13"/>
        <end position="48"/>
    </location>
</feature>
<protein>
    <submittedName>
        <fullName evidence="3">GNAT family N-acetyltransferase</fullName>
    </submittedName>
</protein>
<keyword evidence="3" id="KW-0808">Transferase</keyword>
<dbReference type="SUPFAM" id="SSF55729">
    <property type="entry name" value="Acyl-CoA N-acyltransferases (Nat)"/>
    <property type="match status" value="1"/>
</dbReference>
<dbReference type="InterPro" id="IPR051531">
    <property type="entry name" value="N-acetyltransferase"/>
</dbReference>
<dbReference type="Pfam" id="PF13302">
    <property type="entry name" value="Acetyltransf_3"/>
    <property type="match status" value="1"/>
</dbReference>
<name>A0A7H8N8A5_9ACTN</name>
<evidence type="ECO:0000313" key="3">
    <source>
        <dbReference type="EMBL" id="QKW50669.1"/>
    </source>
</evidence>
<proteinExistence type="predicted"/>
<dbReference type="PROSITE" id="PS51186">
    <property type="entry name" value="GNAT"/>
    <property type="match status" value="1"/>
</dbReference>
<dbReference type="GO" id="GO:0016747">
    <property type="term" value="F:acyltransferase activity, transferring groups other than amino-acyl groups"/>
    <property type="evidence" value="ECO:0007669"/>
    <property type="project" value="InterPro"/>
</dbReference>
<dbReference type="InterPro" id="IPR016181">
    <property type="entry name" value="Acyl_CoA_acyltransferase"/>
</dbReference>